<dbReference type="InterPro" id="IPR035965">
    <property type="entry name" value="PAS-like_dom_sf"/>
</dbReference>
<dbReference type="OrthoDB" id="9813903at2"/>
<feature type="transmembrane region" description="Helical" evidence="1">
    <location>
        <begin position="263"/>
        <end position="284"/>
    </location>
</feature>
<feature type="transmembrane region" description="Helical" evidence="1">
    <location>
        <begin position="296"/>
        <end position="316"/>
    </location>
</feature>
<feature type="domain" description="GGDEF" evidence="3">
    <location>
        <begin position="567"/>
        <end position="699"/>
    </location>
</feature>
<dbReference type="InterPro" id="IPR000160">
    <property type="entry name" value="GGDEF_dom"/>
</dbReference>
<dbReference type="CDD" id="cd01948">
    <property type="entry name" value="EAL"/>
    <property type="match status" value="1"/>
</dbReference>
<reference evidence="4 5" key="1">
    <citation type="submission" date="2019-06" db="EMBL/GenBank/DDBJ databases">
        <title>Quisquiliibacterium sp. nov., isolated from a maize field.</title>
        <authorList>
            <person name="Lin S.-Y."/>
            <person name="Tsai C.-F."/>
            <person name="Young C.-C."/>
        </authorList>
    </citation>
    <scope>NUCLEOTIDE SEQUENCE [LARGE SCALE GENOMIC DNA]</scope>
    <source>
        <strain evidence="4 5">CC-CFT501</strain>
    </source>
</reference>
<dbReference type="SMART" id="SM00267">
    <property type="entry name" value="GGDEF"/>
    <property type="match status" value="1"/>
</dbReference>
<evidence type="ECO:0000256" key="1">
    <source>
        <dbReference type="SAM" id="Phobius"/>
    </source>
</evidence>
<protein>
    <submittedName>
        <fullName evidence="4">EAL domain-containing protein</fullName>
    </submittedName>
</protein>
<evidence type="ECO:0000259" key="2">
    <source>
        <dbReference type="PROSITE" id="PS50883"/>
    </source>
</evidence>
<dbReference type="InterPro" id="IPR011623">
    <property type="entry name" value="7TMR_DISM_rcpt_extracell_dom1"/>
</dbReference>
<feature type="transmembrane region" description="Helical" evidence="1">
    <location>
        <begin position="322"/>
        <end position="342"/>
    </location>
</feature>
<dbReference type="AlphaFoldDB" id="A0A5C8NRH5"/>
<dbReference type="SMART" id="SM00052">
    <property type="entry name" value="EAL"/>
    <property type="match status" value="1"/>
</dbReference>
<organism evidence="4 5">
    <name type="scientific">Zeimonas arvi</name>
    <dbReference type="NCBI Taxonomy" id="2498847"/>
    <lineage>
        <taxon>Bacteria</taxon>
        <taxon>Pseudomonadati</taxon>
        <taxon>Pseudomonadota</taxon>
        <taxon>Betaproteobacteria</taxon>
        <taxon>Burkholderiales</taxon>
        <taxon>Burkholderiaceae</taxon>
        <taxon>Zeimonas</taxon>
    </lineage>
</organism>
<dbReference type="Pfam" id="PF07695">
    <property type="entry name" value="7TMR-DISM_7TM"/>
    <property type="match status" value="1"/>
</dbReference>
<dbReference type="Gene3D" id="3.30.450.20">
    <property type="entry name" value="PAS domain"/>
    <property type="match status" value="1"/>
</dbReference>
<dbReference type="PANTHER" id="PTHR44757:SF2">
    <property type="entry name" value="BIOFILM ARCHITECTURE MAINTENANCE PROTEIN MBAA"/>
    <property type="match status" value="1"/>
</dbReference>
<feature type="domain" description="EAL" evidence="2">
    <location>
        <begin position="710"/>
        <end position="965"/>
    </location>
</feature>
<dbReference type="Gene3D" id="3.30.70.270">
    <property type="match status" value="1"/>
</dbReference>
<accession>A0A5C8NRH5</accession>
<dbReference type="Gene3D" id="3.20.20.450">
    <property type="entry name" value="EAL domain"/>
    <property type="match status" value="1"/>
</dbReference>
<dbReference type="InterPro" id="IPR029787">
    <property type="entry name" value="Nucleotide_cyclase"/>
</dbReference>
<dbReference type="Pfam" id="PF00563">
    <property type="entry name" value="EAL"/>
    <property type="match status" value="1"/>
</dbReference>
<dbReference type="InterPro" id="IPR001633">
    <property type="entry name" value="EAL_dom"/>
</dbReference>
<feature type="transmembrane region" description="Helical" evidence="1">
    <location>
        <begin position="20"/>
        <end position="44"/>
    </location>
</feature>
<gene>
    <name evidence="4" type="ORF">FHP08_15860</name>
</gene>
<dbReference type="CDD" id="cd01949">
    <property type="entry name" value="GGDEF"/>
    <property type="match status" value="1"/>
</dbReference>
<dbReference type="Proteomes" id="UP000321548">
    <property type="component" value="Unassembled WGS sequence"/>
</dbReference>
<dbReference type="PROSITE" id="PS50887">
    <property type="entry name" value="GGDEF"/>
    <property type="match status" value="1"/>
</dbReference>
<dbReference type="SUPFAM" id="SSF141868">
    <property type="entry name" value="EAL domain-like"/>
    <property type="match status" value="1"/>
</dbReference>
<dbReference type="InterPro" id="IPR052155">
    <property type="entry name" value="Biofilm_reg_signaling"/>
</dbReference>
<name>A0A5C8NRH5_9BURK</name>
<proteinExistence type="predicted"/>
<evidence type="ECO:0000313" key="5">
    <source>
        <dbReference type="Proteomes" id="UP000321548"/>
    </source>
</evidence>
<comment type="caution">
    <text evidence="4">The sequence shown here is derived from an EMBL/GenBank/DDBJ whole genome shotgun (WGS) entry which is preliminary data.</text>
</comment>
<dbReference type="SUPFAM" id="SSF55073">
    <property type="entry name" value="Nucleotide cyclase"/>
    <property type="match status" value="1"/>
</dbReference>
<dbReference type="SUPFAM" id="SSF55785">
    <property type="entry name" value="PYP-like sensor domain (PAS domain)"/>
    <property type="match status" value="1"/>
</dbReference>
<keyword evidence="1" id="KW-1133">Transmembrane helix</keyword>
<feature type="transmembrane region" description="Helical" evidence="1">
    <location>
        <begin position="349"/>
        <end position="370"/>
    </location>
</feature>
<dbReference type="Pfam" id="PF00990">
    <property type="entry name" value="GGDEF"/>
    <property type="match status" value="1"/>
</dbReference>
<dbReference type="NCBIfam" id="TIGR00254">
    <property type="entry name" value="GGDEF"/>
    <property type="match status" value="1"/>
</dbReference>
<keyword evidence="1" id="KW-0812">Transmembrane</keyword>
<feature type="transmembrane region" description="Helical" evidence="1">
    <location>
        <begin position="203"/>
        <end position="221"/>
    </location>
</feature>
<evidence type="ECO:0000313" key="4">
    <source>
        <dbReference type="EMBL" id="TXL63776.1"/>
    </source>
</evidence>
<dbReference type="EMBL" id="VDUY01000007">
    <property type="protein sequence ID" value="TXL63776.1"/>
    <property type="molecule type" value="Genomic_DNA"/>
</dbReference>
<sequence length="998" mass="110609">MLNPLATFRRSVYHSALATTLAYVPAAIAIMVVVAAGLAAYFTVSAESPADRDLQLEVITALEEQPGLGPGEALNELTATKGGGTPRLRAGKLTGGTHWLMIDLEPADVSTRNQLKLESLRLQRGEFWLFASKTDGEWDLVAELPWNPIRDGVSIAIPKYTGISLKVLGRFSTDSFNRPSVRLVQDEATLNAGQFRFERQGGLLLGSLLMLAMFSLLIAAFNRDMVFLLFGAWLITSLRVAAQNGGWDLNWIGLELGNSAQRLVLRLSLVAHFVLSLGLFEALFRTELTKLGLRRYVWSVLLSVVIVTTLVSHFFPSQSLNVIWVFGFASIILITVSVAQIIRTHPNVIAYWYAIGWGITAAGLIGEIAYASGVTDEAPKLLNSQVSALASALVMAIALAARMNEERAARVTAQNRAVSALQRFRENYNTMPVGLFSMRDDGTILEYNPAFGVMFDLPPPSQYREPKSWAEVANQHALESLIRQADESRLTDTEIAISSREGGRRWLHMRALRKQGRIETWIEDVTARKEAEGRLQFLADHDSLTGLLNRRGFNGHLERAIAASRERSICFAYVDLDRFKLVNDLFGHVAGDQILRQMSTRTRSVIRPPHIAARVGGDEFVVVINDMSLETARALCEELRRALSERPYQHQDKAFSVAASIGVIQLAPEMTPRDALTASDRACAEAKKAGGSTVVALGSRSSELTTYLDEIKLVANMRERLPVENFFTQLQPIVSLRTPYASLSYEVLVRMRDGAGAVVPPGRFIAAAERNGLMSQIDRWVLRSTLEWLDENPDHRERLGFCTINLSGASLNDEKFLQDTIALIRNHPDATQRVCFEITESVALYDLKTTRRFVDRVKSFGARVALDDFGAGYTSFSYLKELPGDFVKIDGSFIRDVNLNPANHAITRAIVDLSHEIGMACVAEWAENAEIVRTLMDLNVDYAQGFGLCRPVDRERLLHAEHGMSLVQDTQVIEVLGHHAPPARRRNGITGRRSILSV</sequence>
<dbReference type="InterPro" id="IPR043128">
    <property type="entry name" value="Rev_trsase/Diguanyl_cyclase"/>
</dbReference>
<evidence type="ECO:0000259" key="3">
    <source>
        <dbReference type="PROSITE" id="PS50887"/>
    </source>
</evidence>
<dbReference type="PANTHER" id="PTHR44757">
    <property type="entry name" value="DIGUANYLATE CYCLASE DGCP"/>
    <property type="match status" value="1"/>
</dbReference>
<dbReference type="InterPro" id="IPR035919">
    <property type="entry name" value="EAL_sf"/>
</dbReference>
<dbReference type="PROSITE" id="PS50883">
    <property type="entry name" value="EAL"/>
    <property type="match status" value="1"/>
</dbReference>
<keyword evidence="5" id="KW-1185">Reference proteome</keyword>
<keyword evidence="1" id="KW-0472">Membrane</keyword>